<feature type="compositionally biased region" description="Acidic residues" evidence="1">
    <location>
        <begin position="459"/>
        <end position="470"/>
    </location>
</feature>
<dbReference type="Proteomes" id="UP000251068">
    <property type="component" value="Segment"/>
</dbReference>
<feature type="region of interest" description="Disordered" evidence="1">
    <location>
        <begin position="457"/>
        <end position="485"/>
    </location>
</feature>
<gene>
    <name evidence="3" type="primary">58</name>
    <name evidence="3" type="ORF">SEA_ANNASERENA_58</name>
</gene>
<evidence type="ECO:0000256" key="2">
    <source>
        <dbReference type="SAM" id="Phobius"/>
    </source>
</evidence>
<evidence type="ECO:0000313" key="3">
    <source>
        <dbReference type="EMBL" id="AWY04513.1"/>
    </source>
</evidence>
<feature type="transmembrane region" description="Helical" evidence="2">
    <location>
        <begin position="507"/>
        <end position="529"/>
    </location>
</feature>
<reference evidence="3 4" key="1">
    <citation type="submission" date="2018-04" db="EMBL/GenBank/DDBJ databases">
        <authorList>
            <person name="Harrington T."/>
            <person name="Washburn E."/>
            <person name="Bricker J."/>
            <person name="McKinney A."/>
            <person name="Betsko A.J."/>
            <person name="Garlena R.A."/>
            <person name="Russell D.A."/>
            <person name="Pope W.A."/>
            <person name="Jacobs-Sera D."/>
            <person name="Hatfull G.F."/>
        </authorList>
    </citation>
    <scope>NUCLEOTIDE SEQUENCE [LARGE SCALE GENOMIC DNA]</scope>
</reference>
<dbReference type="EMBL" id="MH271292">
    <property type="protein sequence ID" value="AWY04513.1"/>
    <property type="molecule type" value="Genomic_DNA"/>
</dbReference>
<proteinExistence type="predicted"/>
<sequence>MNIRRLVATAATALVVGGGLAVGTALPASAHTPSVSATCSAIDINLTNYEVKPESGTPTIEIANPDYVPEVPGVPAQGTPTILVPNPDYVPAIPEVPEVLGDPPLIKAEQLEVSHTENEYKQWVTGKLKWVKSDDWNPGFGWYATGNQRIVVDVPYSPAVYGPQPVITPYQPAVPAVGEPQIEVANPAYVPAVPAVPAVGEPTKTVENPDYVAADATPNTVTVIVDGEEVLDEEFGTSYSNSVAIDGTKNHSYKVEVVGYTGVGTKTFTGKTTACPPTPVVAPTLTVLPPTCDADGSLPFLGNPAAQNPNGYEFPGQGYRVYLDKSFTGAGTYVATIQKVGPGFDPAFPYGTKVSGETKQTLTVLPATGYQGTDPEAPCYVPVPENTREDGEWSTPIITCENEVGDEITITREVTFTEHTLNTETGKVETTTEVVNENDVYIVTEADIAELDCPVVTPEEPETPSEEPETPTETPNAPTEGNGTTLRAATTQNDAETLAQTGADSPLPWVLGGTSLALGGLALWLFGIYRRNQGGVVRSGNPE</sequence>
<feature type="compositionally biased region" description="Low complexity" evidence="1">
    <location>
        <begin position="471"/>
        <end position="480"/>
    </location>
</feature>
<keyword evidence="2" id="KW-0812">Transmembrane</keyword>
<keyword evidence="2" id="KW-1133">Transmembrane helix</keyword>
<keyword evidence="2" id="KW-0472">Membrane</keyword>
<name>A0A2Z4Q4P8_9CAUD</name>
<evidence type="ECO:0000256" key="1">
    <source>
        <dbReference type="SAM" id="MobiDB-lite"/>
    </source>
</evidence>
<evidence type="ECO:0000313" key="4">
    <source>
        <dbReference type="Proteomes" id="UP000251068"/>
    </source>
</evidence>
<organism evidence="3 4">
    <name type="scientific">Microbacterium phage AnnaSerena</name>
    <dbReference type="NCBI Taxonomy" id="2201432"/>
    <lineage>
        <taxon>Viruses</taxon>
        <taxon>Duplodnaviria</taxon>
        <taxon>Heunggongvirae</taxon>
        <taxon>Uroviricota</taxon>
        <taxon>Caudoviricetes</taxon>
        <taxon>Krampusvirus</taxon>
        <taxon>Krampusvirus krampus</taxon>
    </lineage>
</organism>
<accession>A0A2Z4Q4P8</accession>
<protein>
    <submittedName>
        <fullName evidence="3">Membrane protein</fullName>
    </submittedName>
</protein>